<dbReference type="Proteomes" id="UP000054166">
    <property type="component" value="Unassembled WGS sequence"/>
</dbReference>
<accession>A0A0C3FCF3</accession>
<reference evidence="1 2" key="1">
    <citation type="submission" date="2014-04" db="EMBL/GenBank/DDBJ databases">
        <authorList>
            <consortium name="DOE Joint Genome Institute"/>
            <person name="Kuo A."/>
            <person name="Tarkka M."/>
            <person name="Buscot F."/>
            <person name="Kohler A."/>
            <person name="Nagy L.G."/>
            <person name="Floudas D."/>
            <person name="Copeland A."/>
            <person name="Barry K.W."/>
            <person name="Cichocki N."/>
            <person name="Veneault-Fourrey C."/>
            <person name="LaButti K."/>
            <person name="Lindquist E.A."/>
            <person name="Lipzen A."/>
            <person name="Lundell T."/>
            <person name="Morin E."/>
            <person name="Murat C."/>
            <person name="Sun H."/>
            <person name="Tunlid A."/>
            <person name="Henrissat B."/>
            <person name="Grigoriev I.V."/>
            <person name="Hibbett D.S."/>
            <person name="Martin F."/>
            <person name="Nordberg H.P."/>
            <person name="Cantor M.N."/>
            <person name="Hua S.X."/>
        </authorList>
    </citation>
    <scope>NUCLEOTIDE SEQUENCE [LARGE SCALE GENOMIC DNA]</scope>
    <source>
        <strain evidence="1 2">F 1598</strain>
    </source>
</reference>
<evidence type="ECO:0000313" key="2">
    <source>
        <dbReference type="Proteomes" id="UP000054166"/>
    </source>
</evidence>
<dbReference type="HOGENOM" id="CLU_1949642_0_0_1"/>
<keyword evidence="2" id="KW-1185">Reference proteome</keyword>
<dbReference type="InParanoid" id="A0A0C3FCF3"/>
<dbReference type="STRING" id="765440.A0A0C3FCF3"/>
<name>A0A0C3FCF3_PILCF</name>
<reference evidence="2" key="2">
    <citation type="submission" date="2015-01" db="EMBL/GenBank/DDBJ databases">
        <title>Evolutionary Origins and Diversification of the Mycorrhizal Mutualists.</title>
        <authorList>
            <consortium name="DOE Joint Genome Institute"/>
            <consortium name="Mycorrhizal Genomics Consortium"/>
            <person name="Kohler A."/>
            <person name="Kuo A."/>
            <person name="Nagy L.G."/>
            <person name="Floudas D."/>
            <person name="Copeland A."/>
            <person name="Barry K.W."/>
            <person name="Cichocki N."/>
            <person name="Veneault-Fourrey C."/>
            <person name="LaButti K."/>
            <person name="Lindquist E.A."/>
            <person name="Lipzen A."/>
            <person name="Lundell T."/>
            <person name="Morin E."/>
            <person name="Murat C."/>
            <person name="Riley R."/>
            <person name="Ohm R."/>
            <person name="Sun H."/>
            <person name="Tunlid A."/>
            <person name="Henrissat B."/>
            <person name="Grigoriev I.V."/>
            <person name="Hibbett D.S."/>
            <person name="Martin F."/>
        </authorList>
    </citation>
    <scope>NUCLEOTIDE SEQUENCE [LARGE SCALE GENOMIC DNA]</scope>
    <source>
        <strain evidence="2">F 1598</strain>
    </source>
</reference>
<proteinExistence type="predicted"/>
<evidence type="ECO:0000313" key="1">
    <source>
        <dbReference type="EMBL" id="KIM77544.1"/>
    </source>
</evidence>
<gene>
    <name evidence="1" type="ORF">PILCRDRAFT_11971</name>
</gene>
<organism evidence="1 2">
    <name type="scientific">Piloderma croceum (strain F 1598)</name>
    <dbReference type="NCBI Taxonomy" id="765440"/>
    <lineage>
        <taxon>Eukaryota</taxon>
        <taxon>Fungi</taxon>
        <taxon>Dikarya</taxon>
        <taxon>Basidiomycota</taxon>
        <taxon>Agaricomycotina</taxon>
        <taxon>Agaricomycetes</taxon>
        <taxon>Agaricomycetidae</taxon>
        <taxon>Atheliales</taxon>
        <taxon>Atheliaceae</taxon>
        <taxon>Piloderma</taxon>
    </lineage>
</organism>
<dbReference type="EMBL" id="KN833024">
    <property type="protein sequence ID" value="KIM77544.1"/>
    <property type="molecule type" value="Genomic_DNA"/>
</dbReference>
<sequence>MSDDTVKFGINIVGEDNTTIVHHKVSACIHQHQQQHQHSHQHLHLAYAGQSLSSPSSFTGRHAPQTKGAAASFSFAQGGMGGANAGGWRPLMLLHGLGGMGGMGSANVRLPWKSGLTFDHVLSRGAAEE</sequence>
<dbReference type="AlphaFoldDB" id="A0A0C3FCF3"/>
<protein>
    <submittedName>
        <fullName evidence="1">Uncharacterized protein</fullName>
    </submittedName>
</protein>